<organism evidence="1 2">
    <name type="scientific">Rossellomorea vietnamensis</name>
    <dbReference type="NCBI Taxonomy" id="218284"/>
    <lineage>
        <taxon>Bacteria</taxon>
        <taxon>Bacillati</taxon>
        <taxon>Bacillota</taxon>
        <taxon>Bacilli</taxon>
        <taxon>Bacillales</taxon>
        <taxon>Bacillaceae</taxon>
        <taxon>Rossellomorea</taxon>
    </lineage>
</organism>
<dbReference type="EMBL" id="VTEG01000028">
    <property type="protein sequence ID" value="TYR95713.1"/>
    <property type="molecule type" value="Genomic_DNA"/>
</dbReference>
<dbReference type="RefSeq" id="WP_148955184.1">
    <property type="nucleotide sequence ID" value="NZ_VTEG01000028.1"/>
</dbReference>
<accession>A0A5D4M351</accession>
<sequence length="70" mass="8305">MKSFNLEETIKKKAPNFYEKAKFKLMLEPVIRYNNEEMGSSFLMVVLGYFTSEEFVEVVEELKENGIVWM</sequence>
<dbReference type="Proteomes" id="UP000325182">
    <property type="component" value="Unassembled WGS sequence"/>
</dbReference>
<name>A0A5D4M351_9BACI</name>
<evidence type="ECO:0000313" key="1">
    <source>
        <dbReference type="EMBL" id="TYR95713.1"/>
    </source>
</evidence>
<evidence type="ECO:0000313" key="2">
    <source>
        <dbReference type="Proteomes" id="UP000325182"/>
    </source>
</evidence>
<proteinExistence type="predicted"/>
<dbReference type="AlphaFoldDB" id="A0A5D4M351"/>
<gene>
    <name evidence="1" type="ORF">FZC84_21205</name>
</gene>
<protein>
    <submittedName>
        <fullName evidence="1">Uncharacterized protein</fullName>
    </submittedName>
</protein>
<comment type="caution">
    <text evidence="1">The sequence shown here is derived from an EMBL/GenBank/DDBJ whole genome shotgun (WGS) entry which is preliminary data.</text>
</comment>
<reference evidence="1 2" key="1">
    <citation type="submission" date="2019-08" db="EMBL/GenBank/DDBJ databases">
        <title>Bacillus genomes from the desert of Cuatro Cienegas, Coahuila.</title>
        <authorList>
            <person name="Olmedo-Alvarez G."/>
        </authorList>
    </citation>
    <scope>NUCLEOTIDE SEQUENCE [LARGE SCALE GENOMIC DNA]</scope>
    <source>
        <strain evidence="1 2">CH128b_4D</strain>
    </source>
</reference>